<dbReference type="InterPro" id="IPR002772">
    <property type="entry name" value="Glyco_hydro_3_C"/>
</dbReference>
<dbReference type="InterPro" id="IPR013783">
    <property type="entry name" value="Ig-like_fold"/>
</dbReference>
<sequence>MKKTLRNSVLALSFLAAISSCSELTDKQNIQTASIENQVISQDIEAILKQMTLEEKVGQMTQITLDVITKGENVFVSDEPVELDPALLEEAIKKYKIGSVLNTANNRARTTEKWNQLISQIQELALKELKAPVLYGVDAIHGTTYTAGATFFPQQIGQAATWNRELTRQAAEVCAYETRASSIPWDFSPVLDLGRDARWARMWETFGEDVYLVSEMGKQVIDGYEGANNDISNPTKVASCLKHYLGYSSVSGKDRTPAFIPDIELRERYLVPFQKAIDAGAHTVMINSGIINGTPVHASHKLVTQILKEELGFQGLAVTDWADIENLHNRDKIAATQKEAVKLAINAGIDMSMVPYNFDFCKHLVELVNEGEVSMERIDDAVRRILKVKKALGLFETPVMDLKEYPEFGSEKSEQIAYNAALESITLLKNDKNVLPLSKGTKVLVTGPNANSMRTLNGGWTYSWQGEKVSEFAEGYNTILEAVQNHVGKNNVVYKAGVEYKMDGLYHEEQNINISAAVRAARNVDVILLCAGENTYTEKPGDLHDLHISENQEKLAKALAATGKPVVLILNEGRPRLISKFEDKMDAIVQTYLPGNFGADALTDLLYGKENFSGKLPYTYPKYPNSLVTYDMKPSEASKTMEGMYNYGGGPDVQYAFGHGLSYTTYEYNGLKVTETADNNFEIAVTVKNTGKRKGKEVVQLYISDLYATITPDLKRLRGFEKIELEAGASQEVKFTISPRDIAFVNADLNWVTEKGEFLINIGDQTATFSVAEDYIFNNNLSM</sequence>
<dbReference type="InterPro" id="IPR051915">
    <property type="entry name" value="Cellulose_Degrad_GH3"/>
</dbReference>
<dbReference type="RefSeq" id="WP_109622625.1">
    <property type="nucleotide sequence ID" value="NZ_QGDO01000009.1"/>
</dbReference>
<evidence type="ECO:0000259" key="8">
    <source>
        <dbReference type="SMART" id="SM01217"/>
    </source>
</evidence>
<dbReference type="AlphaFoldDB" id="A0A315Z0K5"/>
<feature type="domain" description="Fibronectin type III-like" evidence="8">
    <location>
        <begin position="697"/>
        <end position="766"/>
    </location>
</feature>
<dbReference type="FunFam" id="3.20.20.300:FF:000007">
    <property type="entry name" value="Lysosomal beta glucosidase"/>
    <property type="match status" value="1"/>
</dbReference>
<dbReference type="PROSITE" id="PS51257">
    <property type="entry name" value="PROKAR_LIPOPROTEIN"/>
    <property type="match status" value="1"/>
</dbReference>
<dbReference type="Gene3D" id="3.20.20.300">
    <property type="entry name" value="Glycoside hydrolase, family 3, N-terminal domain"/>
    <property type="match status" value="1"/>
</dbReference>
<keyword evidence="5" id="KW-0378">Hydrolase</keyword>
<dbReference type="SMART" id="SM01217">
    <property type="entry name" value="Fn3_like"/>
    <property type="match status" value="1"/>
</dbReference>
<dbReference type="Proteomes" id="UP000245535">
    <property type="component" value="Unassembled WGS sequence"/>
</dbReference>
<dbReference type="Pfam" id="PF14310">
    <property type="entry name" value="Fn3-like"/>
    <property type="match status" value="1"/>
</dbReference>
<dbReference type="InterPro" id="IPR036962">
    <property type="entry name" value="Glyco_hydro_3_N_sf"/>
</dbReference>
<evidence type="ECO:0000256" key="6">
    <source>
        <dbReference type="ARBA" id="ARBA00023295"/>
    </source>
</evidence>
<dbReference type="Gene3D" id="2.60.40.10">
    <property type="entry name" value="Immunoglobulins"/>
    <property type="match status" value="1"/>
</dbReference>
<dbReference type="InterPro" id="IPR026891">
    <property type="entry name" value="Fn3-like"/>
</dbReference>
<dbReference type="Gene3D" id="3.40.50.1700">
    <property type="entry name" value="Glycoside hydrolase family 3 C-terminal domain"/>
    <property type="match status" value="1"/>
</dbReference>
<dbReference type="PANTHER" id="PTHR30620:SF16">
    <property type="entry name" value="LYSOSOMAL BETA GLUCOSIDASE"/>
    <property type="match status" value="1"/>
</dbReference>
<dbReference type="FunFam" id="2.60.40.10:FF:000495">
    <property type="entry name" value="Periplasmic beta-glucosidase"/>
    <property type="match status" value="1"/>
</dbReference>
<dbReference type="InterPro" id="IPR001764">
    <property type="entry name" value="Glyco_hydro_3_N"/>
</dbReference>
<dbReference type="Pfam" id="PF01915">
    <property type="entry name" value="Glyco_hydro_3_C"/>
    <property type="match status" value="1"/>
</dbReference>
<gene>
    <name evidence="9" type="ORF">BC781_109177</name>
</gene>
<dbReference type="OrthoDB" id="9805821at2"/>
<keyword evidence="6" id="KW-0326">Glycosidase</keyword>
<evidence type="ECO:0000256" key="2">
    <source>
        <dbReference type="ARBA" id="ARBA00005336"/>
    </source>
</evidence>
<evidence type="ECO:0000256" key="1">
    <source>
        <dbReference type="ARBA" id="ARBA00000448"/>
    </source>
</evidence>
<proteinExistence type="inferred from homology"/>
<dbReference type="PRINTS" id="PR00133">
    <property type="entry name" value="GLHYDRLASE3"/>
</dbReference>
<dbReference type="PANTHER" id="PTHR30620">
    <property type="entry name" value="PERIPLASMIC BETA-GLUCOSIDASE-RELATED"/>
    <property type="match status" value="1"/>
</dbReference>
<dbReference type="InterPro" id="IPR017853">
    <property type="entry name" value="GH"/>
</dbReference>
<dbReference type="InterPro" id="IPR036881">
    <property type="entry name" value="Glyco_hydro_3_C_sf"/>
</dbReference>
<dbReference type="Pfam" id="PF00933">
    <property type="entry name" value="Glyco_hydro_3"/>
    <property type="match status" value="1"/>
</dbReference>
<evidence type="ECO:0000256" key="7">
    <source>
        <dbReference type="SAM" id="SignalP"/>
    </source>
</evidence>
<comment type="catalytic activity">
    <reaction evidence="1">
        <text>Hydrolysis of terminal, non-reducing beta-D-glucosyl residues with release of beta-D-glucose.</text>
        <dbReference type="EC" id="3.2.1.21"/>
    </reaction>
</comment>
<reference evidence="9 10" key="1">
    <citation type="submission" date="2018-03" db="EMBL/GenBank/DDBJ databases">
        <title>Genomic Encyclopedia of Archaeal and Bacterial Type Strains, Phase II (KMG-II): from individual species to whole genera.</title>
        <authorList>
            <person name="Goeker M."/>
        </authorList>
    </citation>
    <scope>NUCLEOTIDE SEQUENCE [LARGE SCALE GENOMIC DNA]</scope>
    <source>
        <strain evidence="9 10">DSM 28229</strain>
    </source>
</reference>
<evidence type="ECO:0000313" key="10">
    <source>
        <dbReference type="Proteomes" id="UP000245535"/>
    </source>
</evidence>
<evidence type="ECO:0000256" key="4">
    <source>
        <dbReference type="ARBA" id="ARBA00022729"/>
    </source>
</evidence>
<feature type="signal peptide" evidence="7">
    <location>
        <begin position="1"/>
        <end position="22"/>
    </location>
</feature>
<feature type="chain" id="PRO_5016400647" description="beta-glucosidase" evidence="7">
    <location>
        <begin position="23"/>
        <end position="783"/>
    </location>
</feature>
<evidence type="ECO:0000256" key="5">
    <source>
        <dbReference type="ARBA" id="ARBA00022801"/>
    </source>
</evidence>
<comment type="similarity">
    <text evidence="2">Belongs to the glycosyl hydrolase 3 family.</text>
</comment>
<dbReference type="EMBL" id="QGDO01000009">
    <property type="protein sequence ID" value="PWJ36158.1"/>
    <property type="molecule type" value="Genomic_DNA"/>
</dbReference>
<dbReference type="EC" id="3.2.1.21" evidence="3"/>
<dbReference type="SUPFAM" id="SSF51445">
    <property type="entry name" value="(Trans)glycosidases"/>
    <property type="match status" value="1"/>
</dbReference>
<accession>A0A315Z0K5</accession>
<comment type="caution">
    <text evidence="9">The sequence shown here is derived from an EMBL/GenBank/DDBJ whole genome shotgun (WGS) entry which is preliminary data.</text>
</comment>
<evidence type="ECO:0000256" key="3">
    <source>
        <dbReference type="ARBA" id="ARBA00012744"/>
    </source>
</evidence>
<dbReference type="SUPFAM" id="SSF52279">
    <property type="entry name" value="Beta-D-glucan exohydrolase, C-terminal domain"/>
    <property type="match status" value="1"/>
</dbReference>
<protein>
    <recommendedName>
        <fullName evidence="3">beta-glucosidase</fullName>
        <ecNumber evidence="3">3.2.1.21</ecNumber>
    </recommendedName>
</protein>
<evidence type="ECO:0000313" key="9">
    <source>
        <dbReference type="EMBL" id="PWJ36158.1"/>
    </source>
</evidence>
<dbReference type="GO" id="GO:0009251">
    <property type="term" value="P:glucan catabolic process"/>
    <property type="evidence" value="ECO:0007669"/>
    <property type="project" value="TreeGrafter"/>
</dbReference>
<name>A0A315Z0K5_SEDFL</name>
<keyword evidence="10" id="KW-1185">Reference proteome</keyword>
<organism evidence="9 10">
    <name type="scientific">Sediminitomix flava</name>
    <dbReference type="NCBI Taxonomy" id="379075"/>
    <lineage>
        <taxon>Bacteria</taxon>
        <taxon>Pseudomonadati</taxon>
        <taxon>Bacteroidota</taxon>
        <taxon>Cytophagia</taxon>
        <taxon>Cytophagales</taxon>
        <taxon>Flammeovirgaceae</taxon>
        <taxon>Sediminitomix</taxon>
    </lineage>
</organism>
<keyword evidence="4 7" id="KW-0732">Signal</keyword>
<dbReference type="GO" id="GO:0008422">
    <property type="term" value="F:beta-glucosidase activity"/>
    <property type="evidence" value="ECO:0007669"/>
    <property type="project" value="UniProtKB-EC"/>
</dbReference>